<comment type="caution">
    <text evidence="1">The sequence shown here is derived from an EMBL/GenBank/DDBJ whole genome shotgun (WGS) entry which is preliminary data.</text>
</comment>
<proteinExistence type="predicted"/>
<gene>
    <name evidence="1" type="ORF">HMPREF9449_01226</name>
</gene>
<dbReference type="PROSITE" id="PS51257">
    <property type="entry name" value="PROKAR_LIPOPROTEIN"/>
    <property type="match status" value="1"/>
</dbReference>
<dbReference type="HOGENOM" id="CLU_2233750_0_0_10"/>
<keyword evidence="2" id="KW-1185">Reference proteome</keyword>
<dbReference type="PATRIC" id="fig|742817.3.peg.1302"/>
<accession>H1DG40</accession>
<evidence type="ECO:0000313" key="1">
    <source>
        <dbReference type="EMBL" id="EHP48863.1"/>
    </source>
</evidence>
<sequence length="107" mass="12197">MEMNRYLIAALYVMAGCVVAVPLKVQGSPEPLRGERCRLVITATVKVVSEYVTDQEEEHIGWELSPEYFRLPDITVDPVCFSSEYTNEERIIFPCYTSHKIRAPGEN</sequence>
<reference evidence="1 2" key="1">
    <citation type="submission" date="2012-01" db="EMBL/GenBank/DDBJ databases">
        <title>The Genome Sequence of Odoribacter laneus YIT 12061.</title>
        <authorList>
            <consortium name="The Broad Institute Genome Sequencing Platform"/>
            <person name="Earl A."/>
            <person name="Ward D."/>
            <person name="Feldgarden M."/>
            <person name="Gevers D."/>
            <person name="Morotomi M."/>
            <person name="Young S.K."/>
            <person name="Zeng Q."/>
            <person name="Gargeya S."/>
            <person name="Fitzgerald M."/>
            <person name="Haas B."/>
            <person name="Abouelleil A."/>
            <person name="Alvarado L."/>
            <person name="Arachchi H.M."/>
            <person name="Berlin A."/>
            <person name="Chapman S.B."/>
            <person name="Gearin G."/>
            <person name="Goldberg J."/>
            <person name="Griggs A."/>
            <person name="Gujja S."/>
            <person name="Hansen M."/>
            <person name="Heiman D."/>
            <person name="Howarth C."/>
            <person name="Larimer J."/>
            <person name="Lui A."/>
            <person name="MacDonald P.J.P."/>
            <person name="McCowen C."/>
            <person name="Montmayeur A."/>
            <person name="Murphy C."/>
            <person name="Neiman D."/>
            <person name="Pearson M."/>
            <person name="Priest M."/>
            <person name="Roberts A."/>
            <person name="Saif S."/>
            <person name="Shea T."/>
            <person name="Sisk P."/>
            <person name="Stolte C."/>
            <person name="Sykes S."/>
            <person name="Wortman J."/>
            <person name="Nusbaum C."/>
            <person name="Birren B."/>
        </authorList>
    </citation>
    <scope>NUCLEOTIDE SEQUENCE [LARGE SCALE GENOMIC DNA]</scope>
    <source>
        <strain evidence="1 2">YIT 12061</strain>
    </source>
</reference>
<organism evidence="1 2">
    <name type="scientific">Odoribacter laneus YIT 12061</name>
    <dbReference type="NCBI Taxonomy" id="742817"/>
    <lineage>
        <taxon>Bacteria</taxon>
        <taxon>Pseudomonadati</taxon>
        <taxon>Bacteroidota</taxon>
        <taxon>Bacteroidia</taxon>
        <taxon>Bacteroidales</taxon>
        <taxon>Odoribacteraceae</taxon>
        <taxon>Odoribacter</taxon>
    </lineage>
</organism>
<protein>
    <submittedName>
        <fullName evidence="1">Uncharacterized protein</fullName>
    </submittedName>
</protein>
<evidence type="ECO:0000313" key="2">
    <source>
        <dbReference type="Proteomes" id="UP000004892"/>
    </source>
</evidence>
<name>H1DG40_9BACT</name>
<dbReference type="Proteomes" id="UP000004892">
    <property type="component" value="Unassembled WGS sequence"/>
</dbReference>
<dbReference type="EMBL" id="ADMC01000017">
    <property type="protein sequence ID" value="EHP48863.1"/>
    <property type="molecule type" value="Genomic_DNA"/>
</dbReference>
<dbReference type="AlphaFoldDB" id="H1DG40"/>